<dbReference type="EMBL" id="JACIIZ010000002">
    <property type="protein sequence ID" value="MBB6250223.1"/>
    <property type="molecule type" value="Genomic_DNA"/>
</dbReference>
<evidence type="ECO:0000259" key="1">
    <source>
        <dbReference type="PROSITE" id="PS51384"/>
    </source>
</evidence>
<keyword evidence="3" id="KW-1185">Reference proteome</keyword>
<name>A0A7X0AUB0_9PROT</name>
<dbReference type="PROSITE" id="PS51384">
    <property type="entry name" value="FAD_FR"/>
    <property type="match status" value="1"/>
</dbReference>
<evidence type="ECO:0000313" key="3">
    <source>
        <dbReference type="Proteomes" id="UP000539175"/>
    </source>
</evidence>
<dbReference type="InterPro" id="IPR039374">
    <property type="entry name" value="SIP_fam"/>
</dbReference>
<dbReference type="Pfam" id="PF08021">
    <property type="entry name" value="FAD_binding_9"/>
    <property type="match status" value="1"/>
</dbReference>
<dbReference type="InterPro" id="IPR039261">
    <property type="entry name" value="FNR_nucleotide-bd"/>
</dbReference>
<accession>A0A7X0AUB0</accession>
<feature type="domain" description="FAD-binding FR-type" evidence="1">
    <location>
        <begin position="29"/>
        <end position="129"/>
    </location>
</feature>
<gene>
    <name evidence="2" type="ORF">FHS74_000764</name>
</gene>
<reference evidence="2 3" key="1">
    <citation type="submission" date="2020-08" db="EMBL/GenBank/DDBJ databases">
        <title>Genomic Encyclopedia of Type Strains, Phase IV (KMG-IV): sequencing the most valuable type-strain genomes for metagenomic binning, comparative biology and taxonomic classification.</title>
        <authorList>
            <person name="Goeker M."/>
        </authorList>
    </citation>
    <scope>NUCLEOTIDE SEQUENCE [LARGE SCALE GENOMIC DNA]</scope>
    <source>
        <strain evidence="2 3">DSM 22198</strain>
    </source>
</reference>
<dbReference type="Gene3D" id="2.40.30.10">
    <property type="entry name" value="Translation factors"/>
    <property type="match status" value="1"/>
</dbReference>
<evidence type="ECO:0000313" key="2">
    <source>
        <dbReference type="EMBL" id="MBB6250223.1"/>
    </source>
</evidence>
<comment type="caution">
    <text evidence="2">The sequence shown here is derived from an EMBL/GenBank/DDBJ whole genome shotgun (WGS) entry which is preliminary data.</text>
</comment>
<dbReference type="InterPro" id="IPR013113">
    <property type="entry name" value="SIP_FAD-bd"/>
</dbReference>
<dbReference type="Gene3D" id="3.40.50.80">
    <property type="entry name" value="Nucleotide-binding domain of ferredoxin-NADP reductase (FNR) module"/>
    <property type="match status" value="1"/>
</dbReference>
<dbReference type="PANTHER" id="PTHR30157:SF0">
    <property type="entry name" value="NADPH-DEPENDENT FERRIC-CHELATE REDUCTASE"/>
    <property type="match status" value="1"/>
</dbReference>
<dbReference type="PANTHER" id="PTHR30157">
    <property type="entry name" value="FERRIC REDUCTASE, NADPH-DEPENDENT"/>
    <property type="match status" value="1"/>
</dbReference>
<dbReference type="AlphaFoldDB" id="A0A7X0AUB0"/>
<dbReference type="GO" id="GO:0016491">
    <property type="term" value="F:oxidoreductase activity"/>
    <property type="evidence" value="ECO:0007669"/>
    <property type="project" value="InterPro"/>
</dbReference>
<dbReference type="CDD" id="cd06193">
    <property type="entry name" value="siderophore_interacting"/>
    <property type="match status" value="1"/>
</dbReference>
<organism evidence="2 3">
    <name type="scientific">Nitrospirillum iridis</name>
    <dbReference type="NCBI Taxonomy" id="765888"/>
    <lineage>
        <taxon>Bacteria</taxon>
        <taxon>Pseudomonadati</taxon>
        <taxon>Pseudomonadota</taxon>
        <taxon>Alphaproteobacteria</taxon>
        <taxon>Rhodospirillales</taxon>
        <taxon>Azospirillaceae</taxon>
        <taxon>Nitrospirillum</taxon>
    </lineage>
</organism>
<sequence length="251" mass="26808">MVDNQELGRERGDVPAAAPGAVTRTLLRWFMRSARVGAIERLSPRFRRIRLEGEALQGMLWAPGQKIQVAMGTGLAARTYTPVSWEGIRGTTQLLVFAHGDGPGSRWAEGLRVGDHCQFMGPRRSLDFPDREGPWALFGDETSFALGLACRIALGSGFRCVFEVSDQAEARSVLDAVGLGDATLIGRLAGDGHLTAAADALTRAARDGAAITLTGRAPAIQQLTRALKDQGVAASRRQAKAYWAPGKAGLD</sequence>
<dbReference type="RefSeq" id="WP_184797601.1">
    <property type="nucleotide sequence ID" value="NZ_JACIIZ010000002.1"/>
</dbReference>
<proteinExistence type="predicted"/>
<dbReference type="Proteomes" id="UP000539175">
    <property type="component" value="Unassembled WGS sequence"/>
</dbReference>
<protein>
    <submittedName>
        <fullName evidence="2">NADPH-dependent ferric siderophore reductase</fullName>
    </submittedName>
</protein>
<dbReference type="SUPFAM" id="SSF63380">
    <property type="entry name" value="Riboflavin synthase domain-like"/>
    <property type="match status" value="1"/>
</dbReference>
<dbReference type="InterPro" id="IPR017927">
    <property type="entry name" value="FAD-bd_FR_type"/>
</dbReference>
<dbReference type="InterPro" id="IPR017938">
    <property type="entry name" value="Riboflavin_synthase-like_b-brl"/>
</dbReference>